<dbReference type="InterPro" id="IPR011971">
    <property type="entry name" value="CHP02284"/>
</dbReference>
<dbReference type="InterPro" id="IPR019052">
    <property type="entry name" value="DUF2383"/>
</dbReference>
<dbReference type="Proteomes" id="UP000317429">
    <property type="component" value="Chromosome"/>
</dbReference>
<organism evidence="2 3">
    <name type="scientific">Pirellulimonas nuda</name>
    <dbReference type="NCBI Taxonomy" id="2528009"/>
    <lineage>
        <taxon>Bacteria</taxon>
        <taxon>Pseudomonadati</taxon>
        <taxon>Planctomycetota</taxon>
        <taxon>Planctomycetia</taxon>
        <taxon>Pirellulales</taxon>
        <taxon>Lacipirellulaceae</taxon>
        <taxon>Pirellulimonas</taxon>
    </lineage>
</organism>
<proteinExistence type="predicted"/>
<evidence type="ECO:0000313" key="2">
    <source>
        <dbReference type="EMBL" id="QDU88284.1"/>
    </source>
</evidence>
<dbReference type="PIRSF" id="PIRSF029477">
    <property type="entry name" value="UCP029477"/>
    <property type="match status" value="1"/>
</dbReference>
<dbReference type="AlphaFoldDB" id="A0A518D9X8"/>
<protein>
    <recommendedName>
        <fullName evidence="1">DUF2383 domain-containing protein</fullName>
    </recommendedName>
</protein>
<dbReference type="EMBL" id="CP036291">
    <property type="protein sequence ID" value="QDU88284.1"/>
    <property type="molecule type" value="Genomic_DNA"/>
</dbReference>
<dbReference type="InterPro" id="IPR016920">
    <property type="entry name" value="UCP029477"/>
</dbReference>
<evidence type="ECO:0000313" key="3">
    <source>
        <dbReference type="Proteomes" id="UP000317429"/>
    </source>
</evidence>
<dbReference type="OrthoDB" id="268257at2"/>
<dbReference type="InterPro" id="IPR012347">
    <property type="entry name" value="Ferritin-like"/>
</dbReference>
<dbReference type="KEGG" id="pnd:Pla175_16580"/>
<reference evidence="2 3" key="1">
    <citation type="submission" date="2019-02" db="EMBL/GenBank/DDBJ databases">
        <title>Deep-cultivation of Planctomycetes and their phenomic and genomic characterization uncovers novel biology.</title>
        <authorList>
            <person name="Wiegand S."/>
            <person name="Jogler M."/>
            <person name="Boedeker C."/>
            <person name="Pinto D."/>
            <person name="Vollmers J."/>
            <person name="Rivas-Marin E."/>
            <person name="Kohn T."/>
            <person name="Peeters S.H."/>
            <person name="Heuer A."/>
            <person name="Rast P."/>
            <person name="Oberbeckmann S."/>
            <person name="Bunk B."/>
            <person name="Jeske O."/>
            <person name="Meyerdierks A."/>
            <person name="Storesund J.E."/>
            <person name="Kallscheuer N."/>
            <person name="Luecker S."/>
            <person name="Lage O.M."/>
            <person name="Pohl T."/>
            <person name="Merkel B.J."/>
            <person name="Hornburger P."/>
            <person name="Mueller R.-W."/>
            <person name="Bruemmer F."/>
            <person name="Labrenz M."/>
            <person name="Spormann A.M."/>
            <person name="Op den Camp H."/>
            <person name="Overmann J."/>
            <person name="Amann R."/>
            <person name="Jetten M.S.M."/>
            <person name="Mascher T."/>
            <person name="Medema M.H."/>
            <person name="Devos D.P."/>
            <person name="Kaster A.-K."/>
            <person name="Ovreas L."/>
            <person name="Rohde M."/>
            <person name="Galperin M.Y."/>
            <person name="Jogler C."/>
        </authorList>
    </citation>
    <scope>NUCLEOTIDE SEQUENCE [LARGE SCALE GENOMIC DNA]</scope>
    <source>
        <strain evidence="2 3">Pla175</strain>
    </source>
</reference>
<dbReference type="RefSeq" id="WP_145283047.1">
    <property type="nucleotide sequence ID" value="NZ_CP036291.1"/>
</dbReference>
<evidence type="ECO:0000259" key="1">
    <source>
        <dbReference type="Pfam" id="PF09537"/>
    </source>
</evidence>
<dbReference type="Gene3D" id="1.20.1260.10">
    <property type="match status" value="1"/>
</dbReference>
<gene>
    <name evidence="2" type="ORF">Pla175_16580</name>
</gene>
<dbReference type="NCBIfam" id="TIGR02284">
    <property type="entry name" value="PA2169 family four-helix-bundle protein"/>
    <property type="match status" value="1"/>
</dbReference>
<accession>A0A518D9X8</accession>
<keyword evidence="3" id="KW-1185">Reference proteome</keyword>
<feature type="domain" description="DUF2383" evidence="1">
    <location>
        <begin position="16"/>
        <end position="125"/>
    </location>
</feature>
<name>A0A518D9X8_9BACT</name>
<dbReference type="Pfam" id="PF09537">
    <property type="entry name" value="DUF2383"/>
    <property type="match status" value="1"/>
</dbReference>
<sequence>MSILTSENVANLADETVSKLVDLTRANLDSSKGFSDAAKTLDNQRLKKVFEEQSRIRSANAAELQSLVSINDNDPPEEGSWLAAMHRSWLAVRTALSSNDDQAVLEEAERGEDYIKKMYEDVLKETAGSAVNDILQAQYAGVKKTHDAVRDLRDAMKS</sequence>